<comment type="caution">
    <text evidence="1">The sequence shown here is derived from an EMBL/GenBank/DDBJ whole genome shotgun (WGS) entry which is preliminary data.</text>
</comment>
<evidence type="ECO:0000313" key="1">
    <source>
        <dbReference type="EMBL" id="CAL5981401.1"/>
    </source>
</evidence>
<evidence type="ECO:0000313" key="2">
    <source>
        <dbReference type="Proteomes" id="UP001642409"/>
    </source>
</evidence>
<evidence type="ECO:0008006" key="3">
    <source>
        <dbReference type="Google" id="ProtNLM"/>
    </source>
</evidence>
<gene>
    <name evidence="1" type="ORF">HINF_LOCUS6637</name>
</gene>
<keyword evidence="2" id="KW-1185">Reference proteome</keyword>
<dbReference type="EMBL" id="CAXDID020000013">
    <property type="protein sequence ID" value="CAL5981401.1"/>
    <property type="molecule type" value="Genomic_DNA"/>
</dbReference>
<proteinExistence type="predicted"/>
<accession>A0ABP1GX89</accession>
<organism evidence="1 2">
    <name type="scientific">Hexamita inflata</name>
    <dbReference type="NCBI Taxonomy" id="28002"/>
    <lineage>
        <taxon>Eukaryota</taxon>
        <taxon>Metamonada</taxon>
        <taxon>Diplomonadida</taxon>
        <taxon>Hexamitidae</taxon>
        <taxon>Hexamitinae</taxon>
        <taxon>Hexamita</taxon>
    </lineage>
</organism>
<sequence length="733" mass="84927">MLINAEGLMQILTSADSLRILHDQSVDSLMCVSILDTFLQMRMTRYTSLGTTNSKLSEILQKIDKTSKLIVLINLGQDQELDKLVSSDQNILLIAVQLPVALSNILANNIIIFDDNSIAMQFQSVFRPKDLGKTIDAFNKQEEQERSQIKSQSNILSQQILLTNERESPQYNSKSNIFSEVVSELNSERTTPFRDTPIQQSALRHAVYSQVFDDQTDEVDDLDEIYDEDEEEDEFDESMRDFIDNSSIDQEKIDRVDRLRNSQVHQSRLRSVINNENTETSTNASILSTHQSQLQSESEHLLSMSKRVSEEELRLLDDIQPEATGTELHKLFLNFVPELDEQKMQTFEQDLNRLEPERKAKMVQSYYQQKSNASPAASRLAESIIKYNLDKDDHMKHFFDRILFFAFTAVIYRFQLNQTTEQYFEYFHKNIKDYLTPGKLNYMEKDINLPGFRILTIEQAISASPLQFCLHSLELQKGQEYRMQQVLSKLGIQKKLTGTQCYAKLDKDTRKLIRAAFAGLDKRVHFPVLAPNLVYKSDTFEFSSADFQLLLDIRPDLSFCDFKQIQLHLRSGAIQTELQIYLNRIVSIYEHQNIFYRRNFLLFTSLIENVSKTRFAAFAEMATVLSQFNIAVRRYQTPEERDFFKNSRILLPQFAKLKLQKIQRGYCDILNHFTTIIVDAETAFVKWNGIGYVGGYMAQKWIKDFPEQIIIEQIMTGETAKGVEASTKVIMNK</sequence>
<reference evidence="1 2" key="1">
    <citation type="submission" date="2024-07" db="EMBL/GenBank/DDBJ databases">
        <authorList>
            <person name="Akdeniz Z."/>
        </authorList>
    </citation>
    <scope>NUCLEOTIDE SEQUENCE [LARGE SCALE GENOMIC DNA]</scope>
</reference>
<dbReference type="Proteomes" id="UP001642409">
    <property type="component" value="Unassembled WGS sequence"/>
</dbReference>
<protein>
    <recommendedName>
        <fullName evidence="3">CDC45-like protein</fullName>
    </recommendedName>
</protein>
<name>A0ABP1GX89_9EUKA</name>